<accession>A0A8J7F6T8</accession>
<keyword evidence="3" id="KW-1185">Reference proteome</keyword>
<protein>
    <recommendedName>
        <fullName evidence="4">Excalibur calcium-binding domain-containing protein</fullName>
    </recommendedName>
</protein>
<organism evidence="2 3">
    <name type="scientific">Plectonema cf. radiosum LEGE 06105</name>
    <dbReference type="NCBI Taxonomy" id="945769"/>
    <lineage>
        <taxon>Bacteria</taxon>
        <taxon>Bacillati</taxon>
        <taxon>Cyanobacteriota</taxon>
        <taxon>Cyanophyceae</taxon>
        <taxon>Oscillatoriophycideae</taxon>
        <taxon>Oscillatoriales</taxon>
        <taxon>Microcoleaceae</taxon>
        <taxon>Plectonema</taxon>
    </lineage>
</organism>
<feature type="compositionally biased region" description="Gly residues" evidence="1">
    <location>
        <begin position="67"/>
        <end position="76"/>
    </location>
</feature>
<dbReference type="Proteomes" id="UP000620559">
    <property type="component" value="Unassembled WGS sequence"/>
</dbReference>
<evidence type="ECO:0000313" key="3">
    <source>
        <dbReference type="Proteomes" id="UP000620559"/>
    </source>
</evidence>
<gene>
    <name evidence="2" type="ORF">IQ247_28190</name>
</gene>
<name>A0A8J7F6T8_9CYAN</name>
<evidence type="ECO:0008006" key="4">
    <source>
        <dbReference type="Google" id="ProtNLM"/>
    </source>
</evidence>
<evidence type="ECO:0000313" key="2">
    <source>
        <dbReference type="EMBL" id="MBE9216495.1"/>
    </source>
</evidence>
<dbReference type="EMBL" id="JADEWL010000173">
    <property type="protein sequence ID" value="MBE9216495.1"/>
    <property type="molecule type" value="Genomic_DNA"/>
</dbReference>
<feature type="region of interest" description="Disordered" evidence="1">
    <location>
        <begin position="57"/>
        <end position="76"/>
    </location>
</feature>
<dbReference type="AlphaFoldDB" id="A0A8J7F6T8"/>
<comment type="caution">
    <text evidence="2">The sequence shown here is derived from an EMBL/GenBank/DDBJ whole genome shotgun (WGS) entry which is preliminary data.</text>
</comment>
<feature type="compositionally biased region" description="Basic and acidic residues" evidence="1">
    <location>
        <begin position="57"/>
        <end position="66"/>
    </location>
</feature>
<reference evidence="2" key="1">
    <citation type="submission" date="2020-10" db="EMBL/GenBank/DDBJ databases">
        <authorList>
            <person name="Castelo-Branco R."/>
            <person name="Eusebio N."/>
            <person name="Adriana R."/>
            <person name="Vieira A."/>
            <person name="Brugerolle De Fraissinette N."/>
            <person name="Rezende De Castro R."/>
            <person name="Schneider M.P."/>
            <person name="Vasconcelos V."/>
            <person name="Leao P.N."/>
        </authorList>
    </citation>
    <scope>NUCLEOTIDE SEQUENCE</scope>
    <source>
        <strain evidence="2">LEGE 06105</strain>
    </source>
</reference>
<proteinExistence type="predicted"/>
<evidence type="ECO:0000256" key="1">
    <source>
        <dbReference type="SAM" id="MobiDB-lite"/>
    </source>
</evidence>
<sequence length="76" mass="8209">MIGTVIGTIIAIATYLNNNSTTSSRQNCDPAYPDLCIPKGSPDLQCSDVKERNFKVLPPDPHRFDGDGNGIGCEKK</sequence>